<dbReference type="GO" id="GO:0017124">
    <property type="term" value="F:SH3 domain binding"/>
    <property type="evidence" value="ECO:0007669"/>
    <property type="project" value="UniProtKB-KW"/>
</dbReference>
<organism evidence="19 20">
    <name type="scientific">Strongylocentrotus purpuratus</name>
    <name type="common">Purple sea urchin</name>
    <dbReference type="NCBI Taxonomy" id="7668"/>
    <lineage>
        <taxon>Eukaryota</taxon>
        <taxon>Metazoa</taxon>
        <taxon>Echinodermata</taxon>
        <taxon>Eleutherozoa</taxon>
        <taxon>Echinozoa</taxon>
        <taxon>Echinoidea</taxon>
        <taxon>Euechinoidea</taxon>
        <taxon>Echinacea</taxon>
        <taxon>Camarodonta</taxon>
        <taxon>Echinidea</taxon>
        <taxon>Strongylocentrotidae</taxon>
        <taxon>Strongylocentrotus</taxon>
    </lineage>
</organism>
<feature type="region of interest" description="Disordered" evidence="17">
    <location>
        <begin position="387"/>
        <end position="406"/>
    </location>
</feature>
<dbReference type="OrthoDB" id="5983572at2759"/>
<feature type="region of interest" description="Disordered" evidence="17">
    <location>
        <begin position="110"/>
        <end position="293"/>
    </location>
</feature>
<protein>
    <recommendedName>
        <fullName evidence="13">Breast cancer anti-estrogen resistance protein 1</fullName>
    </recommendedName>
    <alternativeName>
        <fullName evidence="14">CRK-associated substrate</fullName>
    </alternativeName>
    <alternativeName>
        <fullName evidence="15">p130cas</fullName>
    </alternativeName>
</protein>
<dbReference type="GO" id="GO:0007169">
    <property type="term" value="P:cell surface receptor protein tyrosine kinase signaling pathway"/>
    <property type="evidence" value="ECO:0000318"/>
    <property type="project" value="GO_Central"/>
</dbReference>
<dbReference type="GO" id="GO:0005737">
    <property type="term" value="C:cytoplasm"/>
    <property type="evidence" value="ECO:0000318"/>
    <property type="project" value="GO_Central"/>
</dbReference>
<keyword evidence="6" id="KW-0963">Cytoplasm</keyword>
<evidence type="ECO:0000313" key="20">
    <source>
        <dbReference type="Proteomes" id="UP000007110"/>
    </source>
</evidence>
<dbReference type="GO" id="GO:0005925">
    <property type="term" value="C:focal adhesion"/>
    <property type="evidence" value="ECO:0007669"/>
    <property type="project" value="UniProtKB-SubCell"/>
</dbReference>
<dbReference type="InterPro" id="IPR014928">
    <property type="entry name" value="Serine_rich_dom"/>
</dbReference>
<evidence type="ECO:0000256" key="7">
    <source>
        <dbReference type="ARBA" id="ARBA00022553"/>
    </source>
</evidence>
<dbReference type="GO" id="GO:0016477">
    <property type="term" value="P:cell migration"/>
    <property type="evidence" value="ECO:0000318"/>
    <property type="project" value="GO_Central"/>
</dbReference>
<feature type="compositionally biased region" description="Polar residues" evidence="17">
    <location>
        <begin position="211"/>
        <end position="220"/>
    </location>
</feature>
<evidence type="ECO:0000256" key="1">
    <source>
        <dbReference type="ARBA" id="ARBA00004246"/>
    </source>
</evidence>
<evidence type="ECO:0000256" key="10">
    <source>
        <dbReference type="ARBA" id="ARBA00022990"/>
    </source>
</evidence>
<dbReference type="FunFam" id="1.20.120.830:FF:000001">
    <property type="entry name" value="BCAR1 scaffold protein, Cas family member"/>
    <property type="match status" value="1"/>
</dbReference>
<dbReference type="InterPro" id="IPR001452">
    <property type="entry name" value="SH3_domain"/>
</dbReference>
<proteinExistence type="inferred from homology"/>
<dbReference type="FunFam" id="1.20.120.230:FF:000001">
    <property type="entry name" value="Breast cancer anti-estrogen resistance 1"/>
    <property type="match status" value="1"/>
</dbReference>
<dbReference type="InParanoid" id="A0A7M7GGQ8"/>
<dbReference type="OMA" id="THYWNSP"/>
<evidence type="ECO:0000256" key="3">
    <source>
        <dbReference type="ARBA" id="ARBA00004496"/>
    </source>
</evidence>
<dbReference type="PROSITE" id="PS50002">
    <property type="entry name" value="SH3"/>
    <property type="match status" value="1"/>
</dbReference>
<dbReference type="Proteomes" id="UP000007110">
    <property type="component" value="Unassembled WGS sequence"/>
</dbReference>
<evidence type="ECO:0000256" key="15">
    <source>
        <dbReference type="ARBA" id="ARBA00081467"/>
    </source>
</evidence>
<keyword evidence="10" id="KW-0007">Acetylation</keyword>
<dbReference type="PRINTS" id="PR00452">
    <property type="entry name" value="SH3DOMAIN"/>
</dbReference>
<dbReference type="InterPro" id="IPR036028">
    <property type="entry name" value="SH3-like_dom_sf"/>
</dbReference>
<dbReference type="AlphaFoldDB" id="A0A7M7GGQ8"/>
<dbReference type="Gene3D" id="2.30.30.40">
    <property type="entry name" value="SH3 Domains"/>
    <property type="match status" value="1"/>
</dbReference>
<dbReference type="RefSeq" id="XP_003727858.2">
    <property type="nucleotide sequence ID" value="XM_003727810.3"/>
</dbReference>
<keyword evidence="20" id="KW-1185">Reference proteome</keyword>
<feature type="compositionally biased region" description="Polar residues" evidence="17">
    <location>
        <begin position="158"/>
        <end position="192"/>
    </location>
</feature>
<dbReference type="Pfam" id="PF08824">
    <property type="entry name" value="Serine_rich"/>
    <property type="match status" value="1"/>
</dbReference>
<accession>A0A7M7GGQ8</accession>
<dbReference type="PANTHER" id="PTHR10654">
    <property type="entry name" value="CAS SCAFFOLDING PROTEIN"/>
    <property type="match status" value="1"/>
</dbReference>
<evidence type="ECO:0000256" key="14">
    <source>
        <dbReference type="ARBA" id="ARBA00079691"/>
    </source>
</evidence>
<dbReference type="EnsemblMetazoa" id="XM_003727810">
    <property type="protein sequence ID" value="XP_003727858"/>
    <property type="gene ID" value="LOC576962"/>
</dbReference>
<comment type="subcellular location">
    <subcellularLocation>
        <location evidence="1">Cell junction</location>
        <location evidence="1">Focal adhesion</location>
    </subcellularLocation>
    <subcellularLocation>
        <location evidence="2">Cell projection</location>
        <location evidence="2">Axon</location>
    </subcellularLocation>
    <subcellularLocation>
        <location evidence="3">Cytoplasm</location>
    </subcellularLocation>
</comment>
<feature type="compositionally biased region" description="Low complexity" evidence="17">
    <location>
        <begin position="1"/>
        <end position="16"/>
    </location>
</feature>
<dbReference type="GO" id="GO:0030424">
    <property type="term" value="C:axon"/>
    <property type="evidence" value="ECO:0007669"/>
    <property type="project" value="UniProtKB-SubCell"/>
</dbReference>
<dbReference type="CDD" id="cd11549">
    <property type="entry name" value="Serine_rich_CAS"/>
    <property type="match status" value="1"/>
</dbReference>
<dbReference type="SUPFAM" id="SSF50044">
    <property type="entry name" value="SH3-domain"/>
    <property type="match status" value="1"/>
</dbReference>
<dbReference type="CDD" id="cd11564">
    <property type="entry name" value="FAT-like_CAS_C"/>
    <property type="match status" value="1"/>
</dbReference>
<evidence type="ECO:0000256" key="2">
    <source>
        <dbReference type="ARBA" id="ARBA00004489"/>
    </source>
</evidence>
<keyword evidence="7" id="KW-0597">Phosphoprotein</keyword>
<keyword evidence="12" id="KW-0966">Cell projection</keyword>
<evidence type="ECO:0000256" key="16">
    <source>
        <dbReference type="PROSITE-ProRule" id="PRU00192"/>
    </source>
</evidence>
<dbReference type="PANTHER" id="PTHR10654:SF18">
    <property type="entry name" value="IP17195P"/>
    <property type="match status" value="1"/>
</dbReference>
<evidence type="ECO:0000256" key="5">
    <source>
        <dbReference type="ARBA" id="ARBA00022443"/>
    </source>
</evidence>
<name>A0A7M7GGQ8_STRPU</name>
<dbReference type="FunFam" id="2.30.30.40:FF:000009">
    <property type="entry name" value="Breast cancer anti-estrogen resistance 1"/>
    <property type="match status" value="1"/>
</dbReference>
<feature type="region of interest" description="Disordered" evidence="17">
    <location>
        <begin position="1"/>
        <end position="24"/>
    </location>
</feature>
<evidence type="ECO:0000256" key="11">
    <source>
        <dbReference type="ARBA" id="ARBA00023036"/>
    </source>
</evidence>
<dbReference type="InterPro" id="IPR021901">
    <property type="entry name" value="CAS_C"/>
</dbReference>
<dbReference type="Gene3D" id="1.20.120.230">
    <property type="entry name" value="Alpha-catenin/vinculin-like"/>
    <property type="match status" value="1"/>
</dbReference>
<evidence type="ECO:0000256" key="12">
    <source>
        <dbReference type="ARBA" id="ARBA00023273"/>
    </source>
</evidence>
<sequence length="869" mass="95846">MEDINTTSIASTVPTTTRRRKSMPESAAMPVICGFYYHEEAKEHVLAKALYDNTAEAPDELAFRKGDIVTVLEQNTGGLEGWWLCSLNGRQGIAPGNRLKLLAGIYESPNHPNTNTSPHKHVQNVSSSSGGYMSLQANTGLSSSMDDYDIPPVRKQPPNATTSLASPHQKQGLHTSPMQGLHTSPIQGLHTSPTHHGRTTPPGHELYDTPPSVQRISPSETYDVPPRAFGSGESLNSKSGQSSPKQENVDEIYDTPPCKRDMSGQKSFPQDVYDVPPSLQKAKDEKSPSMSTLSMSTLDSVDTYDIPPSQQGDNDVYDFIPPLKGGPVSPPPVELYDTLPQRTPTPQQRVYETQLQKDTGDLYDVPPSKQVQPDELYDTPARHGHELYDAPPTARGLRPQPGSTQRRISDHVYDIPPTVTQDRPVVGPVALSQHHHSADDITDGVGKLSLPQLSKSADCIDETLGRRLNLDRDAAMDLLIKRQQALDSAVAYMLSYVSSTWRHQNNLQPHIHEIRAACNQLKLASKEFMEFCDGVLVNALYVSDHNLHEQLSKQYKPIQDEHQVMAKASALLDECNWDVNTLMHKTSSIPSSNELDTFAATARSLPDDVKRFVVFVQGNSSLLFKRAGIIQNRPLPTPPPNSAGLSSNWMAAEKETLVTTAPIQATRETIRSRPLPLVPSVAVAPQQQIHAQTNGNHIMPENGKMPEYGYVQKPQSINNRQIIITTDQPPMSPPLSPGDQQLLTFYYTEVETLFTALHNAIDLFFSCIDGNQPPKVFVAHSKHIILLGHKLVFVGDTLHHNLHSLEVKNRIIHHSDSLCDCLNVSVSATKNAALQFPAVQPLQEMVDRITDVASCSRDLKEIILINTPA</sequence>
<feature type="compositionally biased region" description="Polar residues" evidence="17">
    <location>
        <begin position="233"/>
        <end position="246"/>
    </location>
</feature>
<dbReference type="Pfam" id="PF00018">
    <property type="entry name" value="SH3_1"/>
    <property type="match status" value="1"/>
</dbReference>
<evidence type="ECO:0000313" key="19">
    <source>
        <dbReference type="EnsemblMetazoa" id="XP_003727858"/>
    </source>
</evidence>
<dbReference type="CDD" id="cd11844">
    <property type="entry name" value="SH3_CAS"/>
    <property type="match status" value="1"/>
</dbReference>
<keyword evidence="11" id="KW-0729">SH3-binding</keyword>
<feature type="compositionally biased region" description="Polar residues" evidence="17">
    <location>
        <begin position="110"/>
        <end position="145"/>
    </location>
</feature>
<dbReference type="SMART" id="SM00326">
    <property type="entry name" value="SH3"/>
    <property type="match status" value="1"/>
</dbReference>
<dbReference type="Pfam" id="PF12026">
    <property type="entry name" value="CAS_C"/>
    <property type="match status" value="1"/>
</dbReference>
<evidence type="ECO:0000256" key="8">
    <source>
        <dbReference type="ARBA" id="ARBA00022889"/>
    </source>
</evidence>
<keyword evidence="8" id="KW-0130">Cell adhesion</keyword>
<dbReference type="InterPro" id="IPR038319">
    <property type="entry name" value="Serine_rich_sf"/>
</dbReference>
<dbReference type="Gene3D" id="1.20.120.830">
    <property type="entry name" value="Serine-rich domain"/>
    <property type="match status" value="1"/>
</dbReference>
<evidence type="ECO:0000256" key="6">
    <source>
        <dbReference type="ARBA" id="ARBA00022490"/>
    </source>
</evidence>
<dbReference type="GO" id="GO:0007155">
    <property type="term" value="P:cell adhesion"/>
    <property type="evidence" value="ECO:0007669"/>
    <property type="project" value="UniProtKB-KW"/>
</dbReference>
<evidence type="ECO:0000256" key="4">
    <source>
        <dbReference type="ARBA" id="ARBA00007848"/>
    </source>
</evidence>
<reference evidence="19" key="2">
    <citation type="submission" date="2021-01" db="UniProtKB">
        <authorList>
            <consortium name="EnsemblMetazoa"/>
        </authorList>
    </citation>
    <scope>IDENTIFICATION</scope>
</reference>
<dbReference type="GeneID" id="576962"/>
<keyword evidence="5 16" id="KW-0728">SH3 domain</keyword>
<comment type="similarity">
    <text evidence="4">Belongs to the CAS family.</text>
</comment>
<feature type="domain" description="SH3" evidence="18">
    <location>
        <begin position="42"/>
        <end position="104"/>
    </location>
</feature>
<evidence type="ECO:0000256" key="17">
    <source>
        <dbReference type="SAM" id="MobiDB-lite"/>
    </source>
</evidence>
<dbReference type="InterPro" id="IPR037362">
    <property type="entry name" value="CAS_fam"/>
</dbReference>
<keyword evidence="9" id="KW-0965">Cell junction</keyword>
<evidence type="ECO:0000256" key="13">
    <source>
        <dbReference type="ARBA" id="ARBA00072413"/>
    </source>
</evidence>
<reference evidence="20" key="1">
    <citation type="submission" date="2015-02" db="EMBL/GenBank/DDBJ databases">
        <title>Genome sequencing for Strongylocentrotus purpuratus.</title>
        <authorList>
            <person name="Murali S."/>
            <person name="Liu Y."/>
            <person name="Vee V."/>
            <person name="English A."/>
            <person name="Wang M."/>
            <person name="Skinner E."/>
            <person name="Han Y."/>
            <person name="Muzny D.M."/>
            <person name="Worley K.C."/>
            <person name="Gibbs R.A."/>
        </authorList>
    </citation>
    <scope>NUCLEOTIDE SEQUENCE</scope>
</reference>
<evidence type="ECO:0000259" key="18">
    <source>
        <dbReference type="PROSITE" id="PS50002"/>
    </source>
</evidence>
<evidence type="ECO:0000256" key="9">
    <source>
        <dbReference type="ARBA" id="ARBA00022949"/>
    </source>
</evidence>